<dbReference type="AlphaFoldDB" id="A0AAE0EKV1"/>
<dbReference type="Gene3D" id="3.90.226.10">
    <property type="entry name" value="2-enoyl-CoA Hydratase, Chain A, domain 1"/>
    <property type="match status" value="1"/>
</dbReference>
<keyword evidence="3" id="KW-1185">Reference proteome</keyword>
<dbReference type="EMBL" id="JANJYJ010000001">
    <property type="protein sequence ID" value="KAK3232208.1"/>
    <property type="molecule type" value="Genomic_DNA"/>
</dbReference>
<evidence type="ECO:0000313" key="2">
    <source>
        <dbReference type="EMBL" id="KAK3232208.1"/>
    </source>
</evidence>
<evidence type="ECO:0000313" key="3">
    <source>
        <dbReference type="Proteomes" id="UP001281410"/>
    </source>
</evidence>
<dbReference type="Proteomes" id="UP001281410">
    <property type="component" value="Unassembled WGS sequence"/>
</dbReference>
<protein>
    <submittedName>
        <fullName evidence="2">Uncharacterized protein</fullName>
    </submittedName>
</protein>
<name>A0AAE0EKV1_9ROSI</name>
<proteinExistence type="predicted"/>
<feature type="compositionally biased region" description="Polar residues" evidence="1">
    <location>
        <begin position="70"/>
        <end position="80"/>
    </location>
</feature>
<feature type="compositionally biased region" description="Pro residues" evidence="1">
    <location>
        <begin position="90"/>
        <end position="103"/>
    </location>
</feature>
<evidence type="ECO:0000256" key="1">
    <source>
        <dbReference type="SAM" id="MobiDB-lite"/>
    </source>
</evidence>
<reference evidence="2" key="1">
    <citation type="journal article" date="2023" name="Plant J.">
        <title>Genome sequences and population genomics provide insights into the demographic history, inbreeding, and mutation load of two 'living fossil' tree species of Dipteronia.</title>
        <authorList>
            <person name="Feng Y."/>
            <person name="Comes H.P."/>
            <person name="Chen J."/>
            <person name="Zhu S."/>
            <person name="Lu R."/>
            <person name="Zhang X."/>
            <person name="Li P."/>
            <person name="Qiu J."/>
            <person name="Olsen K.M."/>
            <person name="Qiu Y."/>
        </authorList>
    </citation>
    <scope>NUCLEOTIDE SEQUENCE</scope>
    <source>
        <strain evidence="2">NBL</strain>
    </source>
</reference>
<accession>A0AAE0EKV1</accession>
<sequence length="112" mass="11962">MCTLEKRGNLYSLTLVGPISSALIDAIRSALRRVTVDSNSSSSSSSSALITTNQGKFFSNGLDLALARSLKSNPGPTEETQLIRISRSEPSPPSPATPRPPDCFLPYAMTTF</sequence>
<comment type="caution">
    <text evidence="2">The sequence shown here is derived from an EMBL/GenBank/DDBJ whole genome shotgun (WGS) entry which is preliminary data.</text>
</comment>
<gene>
    <name evidence="2" type="ORF">Dsin_004089</name>
</gene>
<feature type="region of interest" description="Disordered" evidence="1">
    <location>
        <begin position="70"/>
        <end position="104"/>
    </location>
</feature>
<organism evidence="2 3">
    <name type="scientific">Dipteronia sinensis</name>
    <dbReference type="NCBI Taxonomy" id="43782"/>
    <lineage>
        <taxon>Eukaryota</taxon>
        <taxon>Viridiplantae</taxon>
        <taxon>Streptophyta</taxon>
        <taxon>Embryophyta</taxon>
        <taxon>Tracheophyta</taxon>
        <taxon>Spermatophyta</taxon>
        <taxon>Magnoliopsida</taxon>
        <taxon>eudicotyledons</taxon>
        <taxon>Gunneridae</taxon>
        <taxon>Pentapetalae</taxon>
        <taxon>rosids</taxon>
        <taxon>malvids</taxon>
        <taxon>Sapindales</taxon>
        <taxon>Sapindaceae</taxon>
        <taxon>Hippocastanoideae</taxon>
        <taxon>Acereae</taxon>
        <taxon>Dipteronia</taxon>
    </lineage>
</organism>